<comment type="caution">
    <text evidence="2">The sequence shown here is derived from an EMBL/GenBank/DDBJ whole genome shotgun (WGS) entry which is preliminary data.</text>
</comment>
<reference evidence="2" key="1">
    <citation type="submission" date="2019-08" db="EMBL/GenBank/DDBJ databases">
        <authorList>
            <person name="Kucharzyk K."/>
            <person name="Murdoch R.W."/>
            <person name="Higgins S."/>
            <person name="Loffler F."/>
        </authorList>
    </citation>
    <scope>NUCLEOTIDE SEQUENCE</scope>
</reference>
<gene>
    <name evidence="2" type="ORF">SDC9_167838</name>
</gene>
<organism evidence="2">
    <name type="scientific">bioreactor metagenome</name>
    <dbReference type="NCBI Taxonomy" id="1076179"/>
    <lineage>
        <taxon>unclassified sequences</taxon>
        <taxon>metagenomes</taxon>
        <taxon>ecological metagenomes</taxon>
    </lineage>
</organism>
<accession>A0A645G3R9</accession>
<dbReference type="AlphaFoldDB" id="A0A645G3R9"/>
<feature type="region of interest" description="Disordered" evidence="1">
    <location>
        <begin position="1"/>
        <end position="66"/>
    </location>
</feature>
<feature type="compositionally biased region" description="Polar residues" evidence="1">
    <location>
        <begin position="17"/>
        <end position="29"/>
    </location>
</feature>
<dbReference type="EMBL" id="VSSQ01068222">
    <property type="protein sequence ID" value="MPN20459.1"/>
    <property type="molecule type" value="Genomic_DNA"/>
</dbReference>
<protein>
    <submittedName>
        <fullName evidence="2">Uncharacterized protein</fullName>
    </submittedName>
</protein>
<evidence type="ECO:0000313" key="2">
    <source>
        <dbReference type="EMBL" id="MPN20459.1"/>
    </source>
</evidence>
<feature type="compositionally biased region" description="Gly residues" evidence="1">
    <location>
        <begin position="57"/>
        <end position="66"/>
    </location>
</feature>
<evidence type="ECO:0000256" key="1">
    <source>
        <dbReference type="SAM" id="MobiDB-lite"/>
    </source>
</evidence>
<proteinExistence type="predicted"/>
<name>A0A645G3R9_9ZZZZ</name>
<sequence>MDLGCDLDEQGPKQHARPQTQPENQQGRQRNAGGRKDWRSVAGGYGKLEGRPAKGTVGKGQGDNPE</sequence>